<keyword evidence="6" id="KW-1185">Reference proteome</keyword>
<dbReference type="PANTHER" id="PTHR11122:SF13">
    <property type="entry name" value="GLUCOSE-6-PHOSPHATE 1-EPIMERASE"/>
    <property type="match status" value="1"/>
</dbReference>
<evidence type="ECO:0000256" key="2">
    <source>
        <dbReference type="ARBA" id="ARBA00005866"/>
    </source>
</evidence>
<dbReference type="InterPro" id="IPR025532">
    <property type="entry name" value="G6P_1-epimerase"/>
</dbReference>
<comment type="caution">
    <text evidence="5">The sequence shown here is derived from an EMBL/GenBank/DDBJ whole genome shotgun (WGS) entry which is preliminary data.</text>
</comment>
<keyword evidence="3 4" id="KW-0413">Isomerase</keyword>
<evidence type="ECO:0000313" key="6">
    <source>
        <dbReference type="Proteomes" id="UP001476282"/>
    </source>
</evidence>
<name>A0ABP9UHX4_9BACT</name>
<dbReference type="InterPro" id="IPR008183">
    <property type="entry name" value="Aldose_1/G6P_1-epimerase"/>
</dbReference>
<dbReference type="Proteomes" id="UP001476282">
    <property type="component" value="Unassembled WGS sequence"/>
</dbReference>
<organism evidence="5 6">
    <name type="scientific">Haloferula sargassicola</name>
    <dbReference type="NCBI Taxonomy" id="490096"/>
    <lineage>
        <taxon>Bacteria</taxon>
        <taxon>Pseudomonadati</taxon>
        <taxon>Verrucomicrobiota</taxon>
        <taxon>Verrucomicrobiia</taxon>
        <taxon>Verrucomicrobiales</taxon>
        <taxon>Verrucomicrobiaceae</taxon>
        <taxon>Haloferula</taxon>
    </lineage>
</organism>
<dbReference type="SUPFAM" id="SSF74650">
    <property type="entry name" value="Galactose mutarotase-like"/>
    <property type="match status" value="1"/>
</dbReference>
<dbReference type="RefSeq" id="WP_353565417.1">
    <property type="nucleotide sequence ID" value="NZ_BAABRI010000002.1"/>
</dbReference>
<comment type="catalytic activity">
    <reaction evidence="1">
        <text>alpha-D-glucose 6-phosphate = beta-D-glucose 6-phosphate</text>
        <dbReference type="Rhea" id="RHEA:16249"/>
        <dbReference type="ChEBI" id="CHEBI:58225"/>
        <dbReference type="ChEBI" id="CHEBI:58247"/>
        <dbReference type="EC" id="5.1.3.15"/>
    </reaction>
</comment>
<dbReference type="Gene3D" id="2.70.98.10">
    <property type="match status" value="1"/>
</dbReference>
<reference evidence="5 6" key="1">
    <citation type="submission" date="2024-02" db="EMBL/GenBank/DDBJ databases">
        <title>Haloferula sargassicola NBRC 104335.</title>
        <authorList>
            <person name="Ichikawa N."/>
            <person name="Katano-Makiyama Y."/>
            <person name="Hidaka K."/>
        </authorList>
    </citation>
    <scope>NUCLEOTIDE SEQUENCE [LARGE SCALE GENOMIC DNA]</scope>
    <source>
        <strain evidence="5 6">NBRC 104335</strain>
    </source>
</reference>
<protein>
    <recommendedName>
        <fullName evidence="4">Putative glucose-6-phosphate 1-epimerase</fullName>
        <ecNumber evidence="4">5.1.3.15</ecNumber>
    </recommendedName>
</protein>
<dbReference type="CDD" id="cd09020">
    <property type="entry name" value="D-hex-6-P-epi_like"/>
    <property type="match status" value="1"/>
</dbReference>
<dbReference type="InterPro" id="IPR011013">
    <property type="entry name" value="Gal_mutarotase_sf_dom"/>
</dbReference>
<dbReference type="Pfam" id="PF01263">
    <property type="entry name" value="Aldose_epim"/>
    <property type="match status" value="1"/>
</dbReference>
<dbReference type="EMBL" id="BAABRI010000002">
    <property type="protein sequence ID" value="GAA5481260.1"/>
    <property type="molecule type" value="Genomic_DNA"/>
</dbReference>
<accession>A0ABP9UHX4</accession>
<dbReference type="InterPro" id="IPR014718">
    <property type="entry name" value="GH-type_carb-bd"/>
</dbReference>
<dbReference type="PIRSF" id="PIRSF016020">
    <property type="entry name" value="PHexose_mutarotase"/>
    <property type="match status" value="1"/>
</dbReference>
<gene>
    <name evidence="5" type="primary">yeaD</name>
    <name evidence="5" type="ORF">Hsar01_00467</name>
</gene>
<evidence type="ECO:0000256" key="3">
    <source>
        <dbReference type="ARBA" id="ARBA00023235"/>
    </source>
</evidence>
<comment type="similarity">
    <text evidence="2 4">Belongs to the glucose-6-phosphate 1-epimerase family.</text>
</comment>
<dbReference type="PANTHER" id="PTHR11122">
    <property type="entry name" value="APOSPORY-ASSOCIATED PROTEIN C-RELATED"/>
    <property type="match status" value="1"/>
</dbReference>
<proteinExistence type="inferred from homology"/>
<evidence type="ECO:0000256" key="4">
    <source>
        <dbReference type="PIRNR" id="PIRNR016020"/>
    </source>
</evidence>
<sequence length="285" mass="31355">MEPFPELPQSVRLTEIAPGYPVLEVRHPRCTARVALHGAHVMEWQPVSADFPVLYLSPDAIYQEGKAIRGGIPICWPWFNAHPSDPSQPSHGHARTHFWELDAADADPLGVHLCLSFQHGDLTAFVDILLGETLAVSLHTTNHGNHPVPLSGALHTYLAVAAAEKVQIDGLDGDLYLDTVGPRTERIQEGLVFFDREVDRIYENDSSALLVDADLERVVVVEKEGSPSTVIWNPWIDKARALGDLPDDGWRDFVCIEAAIANDRAIILAPGGSHTLTTTIRVEDH</sequence>
<evidence type="ECO:0000313" key="5">
    <source>
        <dbReference type="EMBL" id="GAA5481260.1"/>
    </source>
</evidence>
<evidence type="ECO:0000256" key="1">
    <source>
        <dbReference type="ARBA" id="ARBA00001096"/>
    </source>
</evidence>
<dbReference type="EC" id="5.1.3.15" evidence="4"/>